<dbReference type="Gene3D" id="4.10.400.10">
    <property type="entry name" value="Low-density Lipoprotein Receptor"/>
    <property type="match status" value="1"/>
</dbReference>
<organism evidence="5 6">
    <name type="scientific">Anopheles christyi</name>
    <dbReference type="NCBI Taxonomy" id="43041"/>
    <lineage>
        <taxon>Eukaryota</taxon>
        <taxon>Metazoa</taxon>
        <taxon>Ecdysozoa</taxon>
        <taxon>Arthropoda</taxon>
        <taxon>Hexapoda</taxon>
        <taxon>Insecta</taxon>
        <taxon>Pterygota</taxon>
        <taxon>Neoptera</taxon>
        <taxon>Endopterygota</taxon>
        <taxon>Diptera</taxon>
        <taxon>Nematocera</taxon>
        <taxon>Culicoidea</taxon>
        <taxon>Culicidae</taxon>
        <taxon>Anophelinae</taxon>
        <taxon>Anopheles</taxon>
    </lineage>
</organism>
<dbReference type="SUPFAM" id="SSF48726">
    <property type="entry name" value="Immunoglobulin"/>
    <property type="match status" value="1"/>
</dbReference>
<proteinExistence type="predicted"/>
<dbReference type="InterPro" id="IPR036055">
    <property type="entry name" value="LDL_receptor-like_sf"/>
</dbReference>
<dbReference type="PROSITE" id="PS50068">
    <property type="entry name" value="LDLRA_2"/>
    <property type="match status" value="1"/>
</dbReference>
<dbReference type="CDD" id="cd00112">
    <property type="entry name" value="LDLa"/>
    <property type="match status" value="1"/>
</dbReference>
<dbReference type="STRING" id="43041.A0A182KD06"/>
<keyword evidence="1 2" id="KW-1015">Disulfide bond</keyword>
<dbReference type="SUPFAM" id="SSF57424">
    <property type="entry name" value="LDL receptor-like module"/>
    <property type="match status" value="1"/>
</dbReference>
<dbReference type="PROSITE" id="PS50835">
    <property type="entry name" value="IG_LIKE"/>
    <property type="match status" value="1"/>
</dbReference>
<dbReference type="EnsemblMetazoa" id="ACHR008643-RA">
    <property type="protein sequence ID" value="ACHR008643-PA"/>
    <property type="gene ID" value="ACHR008643"/>
</dbReference>
<dbReference type="InterPro" id="IPR013783">
    <property type="entry name" value="Ig-like_fold"/>
</dbReference>
<feature type="disulfide bond" evidence="2">
    <location>
        <begin position="33"/>
        <end position="51"/>
    </location>
</feature>
<dbReference type="Pfam" id="PF00057">
    <property type="entry name" value="Ldl_recept_a"/>
    <property type="match status" value="1"/>
</dbReference>
<evidence type="ECO:0000256" key="2">
    <source>
        <dbReference type="PROSITE-ProRule" id="PRU00124"/>
    </source>
</evidence>
<name>A0A182KD06_9DIPT</name>
<feature type="chain" id="PRO_5008125383" evidence="3">
    <location>
        <begin position="21"/>
        <end position="102"/>
    </location>
</feature>
<dbReference type="SMART" id="SM00192">
    <property type="entry name" value="LDLa"/>
    <property type="match status" value="1"/>
</dbReference>
<feature type="domain" description="Ig-like" evidence="4">
    <location>
        <begin position="52"/>
        <end position="102"/>
    </location>
</feature>
<dbReference type="InterPro" id="IPR036179">
    <property type="entry name" value="Ig-like_dom_sf"/>
</dbReference>
<accession>A0A182KD06</accession>
<keyword evidence="6" id="KW-1185">Reference proteome</keyword>
<evidence type="ECO:0000256" key="1">
    <source>
        <dbReference type="ARBA" id="ARBA00023157"/>
    </source>
</evidence>
<dbReference type="Proteomes" id="UP000075881">
    <property type="component" value="Unassembled WGS sequence"/>
</dbReference>
<evidence type="ECO:0000256" key="3">
    <source>
        <dbReference type="SAM" id="SignalP"/>
    </source>
</evidence>
<feature type="disulfide bond" evidence="2">
    <location>
        <begin position="45"/>
        <end position="60"/>
    </location>
</feature>
<sequence>MRRKRDLLGVAFLLAASVIAVDRTPLRYIPFRCRTGLSVSITFRCDGFAHCPDGSDEEGCQGVSIVERPAESISIPVGEWMNLTCRGAGVPPPTVQWKMNGN</sequence>
<comment type="caution">
    <text evidence="2">Lacks conserved residue(s) required for the propagation of feature annotation.</text>
</comment>
<dbReference type="InterPro" id="IPR007110">
    <property type="entry name" value="Ig-like_dom"/>
</dbReference>
<evidence type="ECO:0000313" key="6">
    <source>
        <dbReference type="Proteomes" id="UP000075881"/>
    </source>
</evidence>
<feature type="signal peptide" evidence="3">
    <location>
        <begin position="1"/>
        <end position="20"/>
    </location>
</feature>
<dbReference type="VEuPathDB" id="VectorBase:ACHR008643"/>
<reference evidence="5" key="2">
    <citation type="submission" date="2020-05" db="UniProtKB">
        <authorList>
            <consortium name="EnsemblMetazoa"/>
        </authorList>
    </citation>
    <scope>IDENTIFICATION</scope>
    <source>
        <strain evidence="5">ACHKN1017</strain>
    </source>
</reference>
<dbReference type="InterPro" id="IPR002172">
    <property type="entry name" value="LDrepeatLR_classA_rpt"/>
</dbReference>
<dbReference type="AlphaFoldDB" id="A0A182KD06"/>
<evidence type="ECO:0000313" key="5">
    <source>
        <dbReference type="EnsemblMetazoa" id="ACHR008643-PA"/>
    </source>
</evidence>
<evidence type="ECO:0000259" key="4">
    <source>
        <dbReference type="PROSITE" id="PS50835"/>
    </source>
</evidence>
<keyword evidence="3" id="KW-0732">Signal</keyword>
<protein>
    <submittedName>
        <fullName evidence="5">Ig-like domain-containing protein</fullName>
    </submittedName>
</protein>
<dbReference type="Gene3D" id="2.60.40.10">
    <property type="entry name" value="Immunoglobulins"/>
    <property type="match status" value="1"/>
</dbReference>
<reference evidence="6" key="1">
    <citation type="submission" date="2013-03" db="EMBL/GenBank/DDBJ databases">
        <title>The Genome Sequence of Anopheles christyi ACHKN1017.</title>
        <authorList>
            <consortium name="The Broad Institute Genomics Platform"/>
            <person name="Neafsey D.E."/>
            <person name="Besansky N."/>
            <person name="Walker B."/>
            <person name="Young S.K."/>
            <person name="Zeng Q."/>
            <person name="Gargeya S."/>
            <person name="Fitzgerald M."/>
            <person name="Haas B."/>
            <person name="Abouelleil A."/>
            <person name="Allen A.W."/>
            <person name="Alvarado L."/>
            <person name="Arachchi H.M."/>
            <person name="Berlin A.M."/>
            <person name="Chapman S.B."/>
            <person name="Gainer-Dewar J."/>
            <person name="Goldberg J."/>
            <person name="Griggs A."/>
            <person name="Gujja S."/>
            <person name="Hansen M."/>
            <person name="Howarth C."/>
            <person name="Imamovic A."/>
            <person name="Ireland A."/>
            <person name="Larimer J."/>
            <person name="McCowan C."/>
            <person name="Murphy C."/>
            <person name="Pearson M."/>
            <person name="Poon T.W."/>
            <person name="Priest M."/>
            <person name="Roberts A."/>
            <person name="Saif S."/>
            <person name="Shea T."/>
            <person name="Sisk P."/>
            <person name="Sykes S."/>
            <person name="Wortman J."/>
            <person name="Nusbaum C."/>
            <person name="Birren B."/>
        </authorList>
    </citation>
    <scope>NUCLEOTIDE SEQUENCE [LARGE SCALE GENOMIC DNA]</scope>
    <source>
        <strain evidence="6">ACHKN1017</strain>
    </source>
</reference>